<comment type="caution">
    <text evidence="2">The sequence shown here is derived from an EMBL/GenBank/DDBJ whole genome shotgun (WGS) entry which is preliminary data.</text>
</comment>
<proteinExistence type="predicted"/>
<keyword evidence="3" id="KW-1185">Reference proteome</keyword>
<keyword evidence="1" id="KW-1133">Transmembrane helix</keyword>
<keyword evidence="1" id="KW-0472">Membrane</keyword>
<dbReference type="Proteomes" id="UP000264294">
    <property type="component" value="Unassembled WGS sequence"/>
</dbReference>
<evidence type="ECO:0000256" key="1">
    <source>
        <dbReference type="SAM" id="Phobius"/>
    </source>
</evidence>
<organism evidence="2 3">
    <name type="scientific">Bacillus clarus</name>
    <dbReference type="NCBI Taxonomy" id="2338372"/>
    <lineage>
        <taxon>Bacteria</taxon>
        <taxon>Bacillati</taxon>
        <taxon>Bacillota</taxon>
        <taxon>Bacilli</taxon>
        <taxon>Bacillales</taxon>
        <taxon>Bacillaceae</taxon>
        <taxon>Bacillus</taxon>
        <taxon>Bacillus cereus group</taxon>
    </lineage>
</organism>
<name>A0ABX9KN24_9BACI</name>
<evidence type="ECO:0000313" key="2">
    <source>
        <dbReference type="EMBL" id="RFT62689.1"/>
    </source>
</evidence>
<evidence type="ECO:0000313" key="3">
    <source>
        <dbReference type="Proteomes" id="UP000264294"/>
    </source>
</evidence>
<accession>A0ABX9KN24</accession>
<dbReference type="EMBL" id="QVOD01000063">
    <property type="protein sequence ID" value="RFT62689.1"/>
    <property type="molecule type" value="Genomic_DNA"/>
</dbReference>
<gene>
    <name evidence="2" type="ORF">D0U04_27485</name>
</gene>
<reference evidence="2 3" key="1">
    <citation type="submission" date="2018-08" db="EMBL/GenBank/DDBJ databases">
        <title>Bacillus clarus sp. nov. strain PS00077A.</title>
        <authorList>
            <person name="Mendez Acevedo M."/>
            <person name="Carroll L."/>
            <person name="Mukherjee M."/>
            <person name="Wiedmann M."/>
            <person name="Kovac J."/>
        </authorList>
    </citation>
    <scope>NUCLEOTIDE SEQUENCE [LARGE SCALE GENOMIC DNA]</scope>
    <source>
        <strain evidence="2 3">PS00077A</strain>
    </source>
</reference>
<keyword evidence="1" id="KW-0812">Transmembrane</keyword>
<sequence length="114" mass="12971">MYVKEVNTEFFLLKLLILYPIKLLLYKTSFQNLLNYLKRKRALFSCNSVFILLFAGSKPTPQNSAKAKKLSGGWRKSPLIKVSLYNLFAIFTHTTSPIIVSNRSTKQSQSPNGP</sequence>
<feature type="transmembrane region" description="Helical" evidence="1">
    <location>
        <begin position="12"/>
        <end position="30"/>
    </location>
</feature>
<protein>
    <submittedName>
        <fullName evidence="2">Uncharacterized protein</fullName>
    </submittedName>
</protein>